<comment type="subcellular location">
    <subcellularLocation>
        <location evidence="2">Membrane</location>
        <topology evidence="2">Single-pass membrane protein</topology>
    </subcellularLocation>
</comment>
<protein>
    <submittedName>
        <fullName evidence="7">Cytochrome oxidase biogenesis protein Cox11-CtaG, copper delivery to Cox1</fullName>
    </submittedName>
</protein>
<comment type="function">
    <text evidence="1">Exerts its effect at some terminal stage of cytochrome c oxidase synthesis, probably by being involved in the insertion of the copper B into subunit I.</text>
</comment>
<organism evidence="7">
    <name type="scientific">hydrothermal vent metagenome</name>
    <dbReference type="NCBI Taxonomy" id="652676"/>
    <lineage>
        <taxon>unclassified sequences</taxon>
        <taxon>metagenomes</taxon>
        <taxon>ecological metagenomes</taxon>
    </lineage>
</organism>
<dbReference type="Pfam" id="PF04442">
    <property type="entry name" value="CtaG_Cox11"/>
    <property type="match status" value="1"/>
</dbReference>
<dbReference type="InterPro" id="IPR023471">
    <property type="entry name" value="CtaG/Cox11_dom_sf"/>
</dbReference>
<keyword evidence="4 6" id="KW-1133">Transmembrane helix</keyword>
<dbReference type="PANTHER" id="PTHR21320">
    <property type="entry name" value="CYTOCHROME C OXIDASE ASSEMBLY PROTEIN COX11-RELATED"/>
    <property type="match status" value="1"/>
</dbReference>
<dbReference type="GO" id="GO:0005507">
    <property type="term" value="F:copper ion binding"/>
    <property type="evidence" value="ECO:0007669"/>
    <property type="project" value="InterPro"/>
</dbReference>
<evidence type="ECO:0000256" key="6">
    <source>
        <dbReference type="SAM" id="Phobius"/>
    </source>
</evidence>
<dbReference type="InterPro" id="IPR007533">
    <property type="entry name" value="Cyt_c_oxidase_assmbl_CtaG"/>
</dbReference>
<proteinExistence type="inferred from homology"/>
<dbReference type="Gene3D" id="2.60.370.10">
    <property type="entry name" value="Ctag/Cox11"/>
    <property type="match status" value="1"/>
</dbReference>
<dbReference type="EMBL" id="UOEM01000099">
    <property type="protein sequence ID" value="VAW16785.1"/>
    <property type="molecule type" value="Genomic_DNA"/>
</dbReference>
<reference evidence="7" key="1">
    <citation type="submission" date="2018-06" db="EMBL/GenBank/DDBJ databases">
        <authorList>
            <person name="Zhirakovskaya E."/>
        </authorList>
    </citation>
    <scope>NUCLEOTIDE SEQUENCE</scope>
</reference>
<sequence>MIATPMQEPSSQPPRQTRKGLIVPMVCVGIVAGMVGLAYAAVPLYRLFCQITGYGGTTQTAEAASDVILERMINVRFDANTNGLKWDFKPEEIEVSLKVGENKLAYYSATNISPVTTTGTSTFNVTPLEAGAYFNKIECFCFTEQVLAAGETIRMPVSFFIDPAIADDPELNNIKTITLSYTFFPVKTAPEEVKEEDQDQAMIAPGAPAVGLN</sequence>
<dbReference type="FunFam" id="2.60.370.10:FF:000001">
    <property type="entry name" value="COX11 cytochrome c oxidase assembly homolog"/>
    <property type="match status" value="1"/>
</dbReference>
<dbReference type="SUPFAM" id="SSF110111">
    <property type="entry name" value="Ctag/Cox11"/>
    <property type="match status" value="1"/>
</dbReference>
<evidence type="ECO:0000256" key="4">
    <source>
        <dbReference type="ARBA" id="ARBA00022989"/>
    </source>
</evidence>
<dbReference type="GO" id="GO:0016020">
    <property type="term" value="C:membrane"/>
    <property type="evidence" value="ECO:0007669"/>
    <property type="project" value="UniProtKB-SubCell"/>
</dbReference>
<evidence type="ECO:0000256" key="5">
    <source>
        <dbReference type="ARBA" id="ARBA00023136"/>
    </source>
</evidence>
<keyword evidence="3 6" id="KW-0812">Transmembrane</keyword>
<evidence type="ECO:0000256" key="1">
    <source>
        <dbReference type="ARBA" id="ARBA00004007"/>
    </source>
</evidence>
<name>A0A3B0TE49_9ZZZZ</name>
<evidence type="ECO:0000313" key="7">
    <source>
        <dbReference type="EMBL" id="VAW16785.1"/>
    </source>
</evidence>
<evidence type="ECO:0000256" key="2">
    <source>
        <dbReference type="ARBA" id="ARBA00004167"/>
    </source>
</evidence>
<dbReference type="HAMAP" id="MF_00155">
    <property type="entry name" value="CtaG"/>
    <property type="match status" value="1"/>
</dbReference>
<gene>
    <name evidence="7" type="ORF">MNBD_ALPHA09-1826</name>
</gene>
<dbReference type="NCBIfam" id="NF003465">
    <property type="entry name" value="PRK05089.1"/>
    <property type="match status" value="1"/>
</dbReference>
<dbReference type="AlphaFoldDB" id="A0A3B0TE49"/>
<dbReference type="PIRSF" id="PIRSF005413">
    <property type="entry name" value="COX11"/>
    <property type="match status" value="1"/>
</dbReference>
<dbReference type="GO" id="GO:0005739">
    <property type="term" value="C:mitochondrion"/>
    <property type="evidence" value="ECO:0007669"/>
    <property type="project" value="UniProtKB-ARBA"/>
</dbReference>
<feature type="transmembrane region" description="Helical" evidence="6">
    <location>
        <begin position="21"/>
        <end position="42"/>
    </location>
</feature>
<accession>A0A3B0TE49</accession>
<keyword evidence="5 6" id="KW-0472">Membrane</keyword>
<evidence type="ECO:0000256" key="3">
    <source>
        <dbReference type="ARBA" id="ARBA00022692"/>
    </source>
</evidence>
<dbReference type="PANTHER" id="PTHR21320:SF3">
    <property type="entry name" value="CYTOCHROME C OXIDASE ASSEMBLY PROTEIN COX11, MITOCHONDRIAL-RELATED"/>
    <property type="match status" value="1"/>
</dbReference>